<keyword evidence="14" id="KW-1185">Reference proteome</keyword>
<proteinExistence type="inferred from homology"/>
<reference evidence="13 14" key="1">
    <citation type="journal article" date="2009" name="Stand. Genomic Sci.">
        <title>Complete genome sequence of Jonesia denitrificans type strain (Prevot 55134).</title>
        <authorList>
            <person name="Pukall R."/>
            <person name="Gehrich-Schroter G."/>
            <person name="Lapidus A."/>
            <person name="Nolan M."/>
            <person name="Glavina Del Rio T."/>
            <person name="Lucas S."/>
            <person name="Chen F."/>
            <person name="Tice H."/>
            <person name="Pitluck S."/>
            <person name="Cheng J.F."/>
            <person name="Copeland A."/>
            <person name="Saunders E."/>
            <person name="Brettin T."/>
            <person name="Detter J.C."/>
            <person name="Bruce D."/>
            <person name="Goodwin L."/>
            <person name="Pati A."/>
            <person name="Ivanova N."/>
            <person name="Mavromatis K."/>
            <person name="Ovchinnikova G."/>
            <person name="Chen A."/>
            <person name="Palaniappan K."/>
            <person name="Land M."/>
            <person name="Hauser L."/>
            <person name="Chang Y.J."/>
            <person name="Jeffries C.D."/>
            <person name="Chain P."/>
            <person name="Goker M."/>
            <person name="Bristow J."/>
            <person name="Eisen J.A."/>
            <person name="Markowitz V."/>
            <person name="Hugenholtz P."/>
            <person name="Kyrpides N.C."/>
            <person name="Klenk H.P."/>
            <person name="Han C."/>
        </authorList>
    </citation>
    <scope>NUCLEOTIDE SEQUENCE [LARGE SCALE GENOMIC DNA]</scope>
    <source>
        <strain evidence="14">ATCC 14870 / DSM 20603 / BCRC 15368 / CIP 55.134 / JCM 11481 / NBRC 15587 / NCTC 10816 / Prevot 55134</strain>
    </source>
</reference>
<dbReference type="PANTHER" id="PTHR43700:SF1">
    <property type="entry name" value="PHOSPHORIBOSYLAMINOIMIDAZOLE-SUCCINOCARBOXAMIDE SYNTHASE"/>
    <property type="match status" value="1"/>
</dbReference>
<evidence type="ECO:0000256" key="11">
    <source>
        <dbReference type="HAMAP-Rule" id="MF_00137"/>
    </source>
</evidence>
<accession>C7R2Q3</accession>
<dbReference type="Gene3D" id="3.30.470.20">
    <property type="entry name" value="ATP-grasp fold, B domain"/>
    <property type="match status" value="1"/>
</dbReference>
<dbReference type="EMBL" id="CP001706">
    <property type="protein sequence ID" value="ACV10044.1"/>
    <property type="molecule type" value="Genomic_DNA"/>
</dbReference>
<comment type="catalytic activity">
    <reaction evidence="10 11">
        <text>5-amino-1-(5-phospho-D-ribosyl)imidazole-4-carboxylate + L-aspartate + ATP = (2S)-2-[5-amino-1-(5-phospho-beta-D-ribosyl)imidazole-4-carboxamido]succinate + ADP + phosphate + 2 H(+)</text>
        <dbReference type="Rhea" id="RHEA:22628"/>
        <dbReference type="ChEBI" id="CHEBI:15378"/>
        <dbReference type="ChEBI" id="CHEBI:29991"/>
        <dbReference type="ChEBI" id="CHEBI:30616"/>
        <dbReference type="ChEBI" id="CHEBI:43474"/>
        <dbReference type="ChEBI" id="CHEBI:58443"/>
        <dbReference type="ChEBI" id="CHEBI:77657"/>
        <dbReference type="ChEBI" id="CHEBI:456216"/>
        <dbReference type="EC" id="6.3.2.6"/>
    </reaction>
</comment>
<dbReference type="EC" id="6.3.2.6" evidence="3 11"/>
<dbReference type="PROSITE" id="PS01057">
    <property type="entry name" value="SAICAR_SYNTHETASE_1"/>
    <property type="match status" value="1"/>
</dbReference>
<dbReference type="InterPro" id="IPR028923">
    <property type="entry name" value="SAICAR_synt/ADE2_N"/>
</dbReference>
<dbReference type="Gene3D" id="3.30.200.20">
    <property type="entry name" value="Phosphorylase Kinase, domain 1"/>
    <property type="match status" value="1"/>
</dbReference>
<gene>
    <name evidence="11" type="primary">purC</name>
    <name evidence="13" type="ordered locus">Jden_2412</name>
</gene>
<sequence length="320" mass="34706">MSGLDTTAQHLPGWRHVYSGKVRDLYEPDTDALGGPHPLGDVVLVVASDRVSAYDHVLSPGIPGKGIVLTQLSVWWFEQLAEIVGNHLVSLEVSVTPTDGLIPAAVDGRAMICRRLTMFPIECVVRGYLTGSGLVEYRDNSTVCGVPLPAGLTDGSRLEVPIFTPAAKAEVGEHDENITFEDTAQRIGWAAAEILRDHTLAVYTHAEGIAREHGVILADTKLEFGTDPVTGEILLGDEVLTPDSSRFWDALMWAPGGAQPSFDKQFIRDWLTSSESGWDRSSDTPPPALPQHVVAATQERYLEAYTRITGKSLTLPTDAQ</sequence>
<dbReference type="STRING" id="471856.Jden_2412"/>
<evidence type="ECO:0000256" key="5">
    <source>
        <dbReference type="ARBA" id="ARBA00022598"/>
    </source>
</evidence>
<dbReference type="PANTHER" id="PTHR43700">
    <property type="entry name" value="PHOSPHORIBOSYLAMINOIMIDAZOLE-SUCCINOCARBOXAMIDE SYNTHASE"/>
    <property type="match status" value="1"/>
</dbReference>
<dbReference type="PROSITE" id="PS01058">
    <property type="entry name" value="SAICAR_SYNTHETASE_2"/>
    <property type="match status" value="1"/>
</dbReference>
<protein>
    <recommendedName>
        <fullName evidence="4 11">Phosphoribosylaminoimidazole-succinocarboxamide synthase</fullName>
        <ecNumber evidence="3 11">6.3.2.6</ecNumber>
    </recommendedName>
    <alternativeName>
        <fullName evidence="9 11">SAICAR synthetase</fullName>
    </alternativeName>
</protein>
<dbReference type="HAMAP" id="MF_00137">
    <property type="entry name" value="SAICAR_synth"/>
    <property type="match status" value="1"/>
</dbReference>
<evidence type="ECO:0000256" key="3">
    <source>
        <dbReference type="ARBA" id="ARBA00012217"/>
    </source>
</evidence>
<dbReference type="InterPro" id="IPR018236">
    <property type="entry name" value="SAICAR_synthetase_CS"/>
</dbReference>
<organism evidence="13 14">
    <name type="scientific">Jonesia denitrificans (strain ATCC 14870 / DSM 20603 / BCRC 15368 / CIP 55.134 / JCM 11481 / NBRC 15587 / NCTC 10816 / Prevot 55134)</name>
    <name type="common">Listeria denitrificans</name>
    <dbReference type="NCBI Taxonomy" id="471856"/>
    <lineage>
        <taxon>Bacteria</taxon>
        <taxon>Bacillati</taxon>
        <taxon>Actinomycetota</taxon>
        <taxon>Actinomycetes</taxon>
        <taxon>Micrococcales</taxon>
        <taxon>Jonesiaceae</taxon>
        <taxon>Jonesia</taxon>
    </lineage>
</organism>
<keyword evidence="7 11" id="KW-0658">Purine biosynthesis</keyword>
<dbReference type="eggNOG" id="COG0152">
    <property type="taxonomic scope" value="Bacteria"/>
</dbReference>
<evidence type="ECO:0000256" key="10">
    <source>
        <dbReference type="ARBA" id="ARBA00048475"/>
    </source>
</evidence>
<dbReference type="GO" id="GO:0006189">
    <property type="term" value="P:'de novo' IMP biosynthetic process"/>
    <property type="evidence" value="ECO:0007669"/>
    <property type="project" value="UniProtKB-UniRule"/>
</dbReference>
<comment type="similarity">
    <text evidence="2 11">Belongs to the SAICAR synthetase family.</text>
</comment>
<dbReference type="SUPFAM" id="SSF56104">
    <property type="entry name" value="SAICAR synthase-like"/>
    <property type="match status" value="1"/>
</dbReference>
<dbReference type="NCBIfam" id="TIGR00081">
    <property type="entry name" value="purC"/>
    <property type="match status" value="1"/>
</dbReference>
<feature type="domain" description="SAICAR synthetase/ADE2 N-terminal" evidence="12">
    <location>
        <begin position="17"/>
        <end position="283"/>
    </location>
</feature>
<dbReference type="GO" id="GO:0005737">
    <property type="term" value="C:cytoplasm"/>
    <property type="evidence" value="ECO:0007669"/>
    <property type="project" value="TreeGrafter"/>
</dbReference>
<evidence type="ECO:0000256" key="7">
    <source>
        <dbReference type="ARBA" id="ARBA00022755"/>
    </source>
</evidence>
<evidence type="ECO:0000256" key="8">
    <source>
        <dbReference type="ARBA" id="ARBA00022840"/>
    </source>
</evidence>
<keyword evidence="8 11" id="KW-0067">ATP-binding</keyword>
<dbReference type="GO" id="GO:0005524">
    <property type="term" value="F:ATP binding"/>
    <property type="evidence" value="ECO:0007669"/>
    <property type="project" value="UniProtKB-KW"/>
</dbReference>
<comment type="pathway">
    <text evidence="1 11">Purine metabolism; IMP biosynthesis via de novo pathway; 5-amino-1-(5-phospho-D-ribosyl)imidazole-4-carboxamide from 5-amino-1-(5-phospho-D-ribosyl)imidazole-4-carboxylate: step 1/2.</text>
</comment>
<evidence type="ECO:0000256" key="9">
    <source>
        <dbReference type="ARBA" id="ARBA00030409"/>
    </source>
</evidence>
<dbReference type="HOGENOM" id="CLU_045637_0_0_11"/>
<evidence type="ECO:0000256" key="4">
    <source>
        <dbReference type="ARBA" id="ARBA00016460"/>
    </source>
</evidence>
<dbReference type="InterPro" id="IPR001636">
    <property type="entry name" value="SAICAR_synth"/>
</dbReference>
<dbReference type="OrthoDB" id="9801549at2"/>
<dbReference type="GO" id="GO:0004639">
    <property type="term" value="F:phosphoribosylaminoimidazolesuccinocarboxamide synthase activity"/>
    <property type="evidence" value="ECO:0007669"/>
    <property type="project" value="UniProtKB-UniRule"/>
</dbReference>
<evidence type="ECO:0000313" key="14">
    <source>
        <dbReference type="Proteomes" id="UP000000628"/>
    </source>
</evidence>
<evidence type="ECO:0000256" key="1">
    <source>
        <dbReference type="ARBA" id="ARBA00004672"/>
    </source>
</evidence>
<dbReference type="RefSeq" id="WP_015772655.1">
    <property type="nucleotide sequence ID" value="NC_013174.1"/>
</dbReference>
<dbReference type="Proteomes" id="UP000000628">
    <property type="component" value="Chromosome"/>
</dbReference>
<name>C7R2Q3_JONDD</name>
<evidence type="ECO:0000256" key="2">
    <source>
        <dbReference type="ARBA" id="ARBA00010190"/>
    </source>
</evidence>
<evidence type="ECO:0000259" key="12">
    <source>
        <dbReference type="Pfam" id="PF01259"/>
    </source>
</evidence>
<keyword evidence="6 11" id="KW-0547">Nucleotide-binding</keyword>
<keyword evidence="5 11" id="KW-0436">Ligase</keyword>
<dbReference type="CDD" id="cd01414">
    <property type="entry name" value="SAICAR_synt_Sc"/>
    <property type="match status" value="1"/>
</dbReference>
<evidence type="ECO:0000313" key="13">
    <source>
        <dbReference type="EMBL" id="ACV10044.1"/>
    </source>
</evidence>
<dbReference type="KEGG" id="jde:Jden_2412"/>
<dbReference type="Pfam" id="PF01259">
    <property type="entry name" value="SAICAR_synt"/>
    <property type="match status" value="1"/>
</dbReference>
<dbReference type="AlphaFoldDB" id="C7R2Q3"/>
<dbReference type="NCBIfam" id="NF010568">
    <property type="entry name" value="PRK13961.1"/>
    <property type="match status" value="1"/>
</dbReference>
<dbReference type="UniPathway" id="UPA00074">
    <property type="reaction ID" value="UER00131"/>
</dbReference>
<evidence type="ECO:0000256" key="6">
    <source>
        <dbReference type="ARBA" id="ARBA00022741"/>
    </source>
</evidence>